<protein>
    <submittedName>
        <fullName evidence="1">Uncharacterized protein</fullName>
    </submittedName>
</protein>
<gene>
    <name evidence="1" type="ORF">MELLADRAFT_85030</name>
</gene>
<dbReference type="KEGG" id="mlr:MELLADRAFT_85030"/>
<reference evidence="2" key="1">
    <citation type="journal article" date="2011" name="Proc. Natl. Acad. Sci. U.S.A.">
        <title>Obligate biotrophy features unraveled by the genomic analysis of rust fungi.</title>
        <authorList>
            <person name="Duplessis S."/>
            <person name="Cuomo C.A."/>
            <person name="Lin Y.-C."/>
            <person name="Aerts A."/>
            <person name="Tisserant E."/>
            <person name="Veneault-Fourrey C."/>
            <person name="Joly D.L."/>
            <person name="Hacquard S."/>
            <person name="Amselem J."/>
            <person name="Cantarel B.L."/>
            <person name="Chiu R."/>
            <person name="Coutinho P.M."/>
            <person name="Feau N."/>
            <person name="Field M."/>
            <person name="Frey P."/>
            <person name="Gelhaye E."/>
            <person name="Goldberg J."/>
            <person name="Grabherr M.G."/>
            <person name="Kodira C.D."/>
            <person name="Kohler A."/>
            <person name="Kuees U."/>
            <person name="Lindquist E.A."/>
            <person name="Lucas S.M."/>
            <person name="Mago R."/>
            <person name="Mauceli E."/>
            <person name="Morin E."/>
            <person name="Murat C."/>
            <person name="Pangilinan J.L."/>
            <person name="Park R."/>
            <person name="Pearson M."/>
            <person name="Quesneville H."/>
            <person name="Rouhier N."/>
            <person name="Sakthikumar S."/>
            <person name="Salamov A.A."/>
            <person name="Schmutz J."/>
            <person name="Selles B."/>
            <person name="Shapiro H."/>
            <person name="Tanguay P."/>
            <person name="Tuskan G.A."/>
            <person name="Henrissat B."/>
            <person name="Van de Peer Y."/>
            <person name="Rouze P."/>
            <person name="Ellis J.G."/>
            <person name="Dodds P.N."/>
            <person name="Schein J.E."/>
            <person name="Zhong S."/>
            <person name="Hamelin R.C."/>
            <person name="Grigoriev I.V."/>
            <person name="Szabo L.J."/>
            <person name="Martin F."/>
        </authorList>
    </citation>
    <scope>NUCLEOTIDE SEQUENCE [LARGE SCALE GENOMIC DNA]</scope>
    <source>
        <strain evidence="2">98AG31 / pathotype 3-4-7</strain>
    </source>
</reference>
<dbReference type="InterPro" id="IPR029058">
    <property type="entry name" value="AB_hydrolase_fold"/>
</dbReference>
<dbReference type="Gene3D" id="3.40.50.1820">
    <property type="entry name" value="alpha/beta hydrolase"/>
    <property type="match status" value="1"/>
</dbReference>
<dbReference type="RefSeq" id="XP_007408500.1">
    <property type="nucleotide sequence ID" value="XM_007408438.1"/>
</dbReference>
<dbReference type="VEuPathDB" id="FungiDB:MELLADRAFT_85030"/>
<keyword evidence="2" id="KW-1185">Reference proteome</keyword>
<dbReference type="InParanoid" id="F4RH29"/>
<evidence type="ECO:0000313" key="2">
    <source>
        <dbReference type="Proteomes" id="UP000001072"/>
    </source>
</evidence>
<dbReference type="OrthoDB" id="408631at2759"/>
<dbReference type="EMBL" id="GL883101">
    <property type="protein sequence ID" value="EGG08302.1"/>
    <property type="molecule type" value="Genomic_DNA"/>
</dbReference>
<dbReference type="GeneID" id="18933697"/>
<dbReference type="HOGENOM" id="CLU_2062001_0_0_1"/>
<dbReference type="Proteomes" id="UP000001072">
    <property type="component" value="Unassembled WGS sequence"/>
</dbReference>
<proteinExistence type="predicted"/>
<accession>F4RH29</accession>
<dbReference type="SUPFAM" id="SSF53474">
    <property type="entry name" value="alpha/beta-Hydrolases"/>
    <property type="match status" value="1"/>
</dbReference>
<organism evidence="2">
    <name type="scientific">Melampsora larici-populina (strain 98AG31 / pathotype 3-4-7)</name>
    <name type="common">Poplar leaf rust fungus</name>
    <dbReference type="NCBI Taxonomy" id="747676"/>
    <lineage>
        <taxon>Eukaryota</taxon>
        <taxon>Fungi</taxon>
        <taxon>Dikarya</taxon>
        <taxon>Basidiomycota</taxon>
        <taxon>Pucciniomycotina</taxon>
        <taxon>Pucciniomycetes</taxon>
        <taxon>Pucciniales</taxon>
        <taxon>Melampsoraceae</taxon>
        <taxon>Melampsora</taxon>
    </lineage>
</organism>
<dbReference type="AlphaFoldDB" id="F4RH29"/>
<name>F4RH29_MELLP</name>
<sequence length="119" mass="13434">MRNIRYLDISTWVSTKVACRRTTCFRQSFNRNSLIATEFACYRSFGFPRIKLDRLSFKFGGAGEFGGSGYYSGVNSYLLLAKAFGALGGKEVRAEGVTNLGLKDQRLALKWIQVKFPNR</sequence>
<evidence type="ECO:0000313" key="1">
    <source>
        <dbReference type="EMBL" id="EGG08302.1"/>
    </source>
</evidence>